<dbReference type="RefSeq" id="WP_118058607.1">
    <property type="nucleotide sequence ID" value="NZ_CAKJZH010000002.1"/>
</dbReference>
<evidence type="ECO:0000256" key="1">
    <source>
        <dbReference type="ARBA" id="ARBA00004651"/>
    </source>
</evidence>
<name>A0A5M5MA29_BACOV</name>
<proteinExistence type="predicted"/>
<feature type="transmembrane region" description="Helical" evidence="6">
    <location>
        <begin position="296"/>
        <end position="319"/>
    </location>
</feature>
<comment type="subcellular location">
    <subcellularLocation>
        <location evidence="1">Cell membrane</location>
        <topology evidence="1">Multi-pass membrane protein</topology>
    </subcellularLocation>
</comment>
<comment type="caution">
    <text evidence="7">The sequence shown here is derived from an EMBL/GenBank/DDBJ whole genome shotgun (WGS) entry which is preliminary data.</text>
</comment>
<dbReference type="PANTHER" id="PTHR30250:SF26">
    <property type="entry name" value="PSMA PROTEIN"/>
    <property type="match status" value="1"/>
</dbReference>
<dbReference type="Proteomes" id="UP000478493">
    <property type="component" value="Unassembled WGS sequence"/>
</dbReference>
<feature type="transmembrane region" description="Helical" evidence="6">
    <location>
        <begin position="209"/>
        <end position="226"/>
    </location>
</feature>
<sequence>MGLVLVVSLFSTRVVLQALDIEDYGINNVVSGFVTMFAFLNTSMSNGVQRFYNFSLGRKNGYSIKDVYNTALQIQAILAVTLLVPLETFGMWYIHTQMVIPIDRFAAAQWVFQFSVLSLVLLVLQIPYSAAIMAYEKMDYYAYLSIFDVLAKLGIAYIIKYTTFDKLILYGALNMLVSLICFFLYYGYAKSHFQDLKSDFIIRKQLFKPMLYFSGWNGFGSFAYMIKSQGLNMLLNVFFGPVVNAARGVSNMAMSAIQGFQSNIVIAFRPQLIQSYATGDNERVLKLFYNLSKVSFILLAMLSIPVIIEIEYILHLWLGDTIPDYTIPFTILVLVNMVISSLNTPVSQVVHATGKMKNYQIGTCLMVCSILPVSWVFLKLGFDPVAVYWVSLIITIINQFVCNLLLKKVYPYSLKEYCRKVIIPCVAFVILVPLLPLAITMIFPVSFLRLLLTGAISVLISITVSYILVLDKSERTMFLNFIKRKDDKRIID</sequence>
<reference evidence="7 8" key="1">
    <citation type="journal article" date="2019" name="Nat. Med.">
        <title>A library of human gut bacterial isolates paired with longitudinal multiomics data enables mechanistic microbiome research.</title>
        <authorList>
            <person name="Poyet M."/>
            <person name="Groussin M."/>
            <person name="Gibbons S.M."/>
            <person name="Avila-Pacheco J."/>
            <person name="Jiang X."/>
            <person name="Kearney S.M."/>
            <person name="Perrotta A.R."/>
            <person name="Berdy B."/>
            <person name="Zhao S."/>
            <person name="Lieberman T.D."/>
            <person name="Swanson P.K."/>
            <person name="Smith M."/>
            <person name="Roesemann S."/>
            <person name="Alexander J.E."/>
            <person name="Rich S.A."/>
            <person name="Livny J."/>
            <person name="Vlamakis H."/>
            <person name="Clish C."/>
            <person name="Bullock K."/>
            <person name="Deik A."/>
            <person name="Scott J."/>
            <person name="Pierce K.A."/>
            <person name="Xavier R.J."/>
            <person name="Alm E.J."/>
        </authorList>
    </citation>
    <scope>NUCLEOTIDE SEQUENCE [LARGE SCALE GENOMIC DNA]</scope>
    <source>
        <strain evidence="7 8">BIOML-A41</strain>
    </source>
</reference>
<keyword evidence="2" id="KW-1003">Cell membrane</keyword>
<evidence type="ECO:0000256" key="2">
    <source>
        <dbReference type="ARBA" id="ARBA00022475"/>
    </source>
</evidence>
<feature type="transmembrane region" description="Helical" evidence="6">
    <location>
        <begin position="67"/>
        <end position="86"/>
    </location>
</feature>
<feature type="transmembrane region" description="Helical" evidence="6">
    <location>
        <begin position="358"/>
        <end position="380"/>
    </location>
</feature>
<feature type="transmembrane region" description="Helical" evidence="6">
    <location>
        <begin position="140"/>
        <end position="161"/>
    </location>
</feature>
<dbReference type="InterPro" id="IPR050833">
    <property type="entry name" value="Poly_Biosynth_Transport"/>
</dbReference>
<dbReference type="AlphaFoldDB" id="A0A5M5MA29"/>
<organism evidence="7 8">
    <name type="scientific">Bacteroides ovatus</name>
    <dbReference type="NCBI Taxonomy" id="28116"/>
    <lineage>
        <taxon>Bacteria</taxon>
        <taxon>Pseudomonadati</taxon>
        <taxon>Bacteroidota</taxon>
        <taxon>Bacteroidia</taxon>
        <taxon>Bacteroidales</taxon>
        <taxon>Bacteroidaceae</taxon>
        <taxon>Bacteroides</taxon>
    </lineage>
</organism>
<feature type="transmembrane region" description="Helical" evidence="6">
    <location>
        <begin position="450"/>
        <end position="469"/>
    </location>
</feature>
<accession>A0A5M5MA29</accession>
<feature type="transmembrane region" description="Helical" evidence="6">
    <location>
        <begin position="106"/>
        <end position="128"/>
    </location>
</feature>
<dbReference type="PANTHER" id="PTHR30250">
    <property type="entry name" value="PST FAMILY PREDICTED COLANIC ACID TRANSPORTER"/>
    <property type="match status" value="1"/>
</dbReference>
<feature type="transmembrane region" description="Helical" evidence="6">
    <location>
        <begin position="167"/>
        <end position="188"/>
    </location>
</feature>
<protein>
    <recommendedName>
        <fullName evidence="9">Lipopolysaccharide biosynthesis protein</fullName>
    </recommendedName>
</protein>
<keyword evidence="4 6" id="KW-1133">Transmembrane helix</keyword>
<dbReference type="GO" id="GO:0005886">
    <property type="term" value="C:plasma membrane"/>
    <property type="evidence" value="ECO:0007669"/>
    <property type="project" value="UniProtKB-SubCell"/>
</dbReference>
<feature type="transmembrane region" description="Helical" evidence="6">
    <location>
        <begin position="421"/>
        <end position="444"/>
    </location>
</feature>
<evidence type="ECO:0000256" key="6">
    <source>
        <dbReference type="SAM" id="Phobius"/>
    </source>
</evidence>
<gene>
    <name evidence="7" type="ORF">F3B85_07345</name>
</gene>
<keyword evidence="3 6" id="KW-0812">Transmembrane</keyword>
<feature type="transmembrane region" description="Helical" evidence="6">
    <location>
        <begin position="386"/>
        <end position="406"/>
    </location>
</feature>
<keyword evidence="5 6" id="KW-0472">Membrane</keyword>
<evidence type="ECO:0000313" key="7">
    <source>
        <dbReference type="EMBL" id="KAA4539797.1"/>
    </source>
</evidence>
<feature type="transmembrane region" description="Helical" evidence="6">
    <location>
        <begin position="28"/>
        <end position="46"/>
    </location>
</feature>
<evidence type="ECO:0008006" key="9">
    <source>
        <dbReference type="Google" id="ProtNLM"/>
    </source>
</evidence>
<evidence type="ECO:0000313" key="8">
    <source>
        <dbReference type="Proteomes" id="UP000478493"/>
    </source>
</evidence>
<evidence type="ECO:0000256" key="5">
    <source>
        <dbReference type="ARBA" id="ARBA00023136"/>
    </source>
</evidence>
<evidence type="ECO:0000256" key="4">
    <source>
        <dbReference type="ARBA" id="ARBA00022989"/>
    </source>
</evidence>
<evidence type="ECO:0000256" key="3">
    <source>
        <dbReference type="ARBA" id="ARBA00022692"/>
    </source>
</evidence>
<feature type="transmembrane region" description="Helical" evidence="6">
    <location>
        <begin position="325"/>
        <end position="346"/>
    </location>
</feature>
<dbReference type="EMBL" id="VWGP01000004">
    <property type="protein sequence ID" value="KAA4539797.1"/>
    <property type="molecule type" value="Genomic_DNA"/>
</dbReference>